<dbReference type="PIRSF" id="PIRSF036979">
    <property type="entry name" value="Arginase"/>
    <property type="match status" value="1"/>
</dbReference>
<feature type="binding site" evidence="4">
    <location>
        <position position="136"/>
    </location>
    <ligand>
        <name>Mn(2+)</name>
        <dbReference type="ChEBI" id="CHEBI:29035"/>
        <label>1</label>
    </ligand>
</feature>
<dbReference type="Gene3D" id="3.40.800.10">
    <property type="entry name" value="Ureohydrolase domain"/>
    <property type="match status" value="1"/>
</dbReference>
<evidence type="ECO:0000313" key="6">
    <source>
        <dbReference type="Proteomes" id="UP000004836"/>
    </source>
</evidence>
<dbReference type="AlphaFoldDB" id="J9DYV8"/>
<feature type="binding site" evidence="4">
    <location>
        <position position="138"/>
    </location>
    <ligand>
        <name>Mn(2+)</name>
        <dbReference type="ChEBI" id="CHEBI:29035"/>
        <label>1</label>
    </ligand>
</feature>
<evidence type="ECO:0000256" key="4">
    <source>
        <dbReference type="PIRSR" id="PIRSR036979-1"/>
    </source>
</evidence>
<dbReference type="GO" id="GO:0033389">
    <property type="term" value="P:putrescine biosynthetic process from arginine, via agmatine"/>
    <property type="evidence" value="ECO:0007669"/>
    <property type="project" value="TreeGrafter"/>
</dbReference>
<dbReference type="PANTHER" id="PTHR11358">
    <property type="entry name" value="ARGINASE/AGMATINASE"/>
    <property type="match status" value="1"/>
</dbReference>
<gene>
    <name evidence="5" type="ORF">IMCC14465_06550</name>
</gene>
<dbReference type="InterPro" id="IPR006035">
    <property type="entry name" value="Ureohydrolase"/>
</dbReference>
<dbReference type="PATRIC" id="fig|1220535.3.peg.652"/>
<feature type="binding site" evidence="4">
    <location>
        <position position="218"/>
    </location>
    <ligand>
        <name>Mn(2+)</name>
        <dbReference type="ChEBI" id="CHEBI:29035"/>
        <label>1</label>
    </ligand>
</feature>
<comment type="caution">
    <text evidence="5">The sequence shown here is derived from an EMBL/GenBank/DDBJ whole genome shotgun (WGS) entry which is preliminary data.</text>
</comment>
<comment type="cofactor">
    <cofactor evidence="4">
        <name>Mn(2+)</name>
        <dbReference type="ChEBI" id="CHEBI:29035"/>
    </cofactor>
    <text evidence="4">Binds 2 manganese ions per subunit.</text>
</comment>
<keyword evidence="6" id="KW-1185">Reference proteome</keyword>
<dbReference type="EMBL" id="ALYF01000003">
    <property type="protein sequence ID" value="EJW20859.1"/>
    <property type="molecule type" value="Genomic_DNA"/>
</dbReference>
<keyword evidence="3" id="KW-0378">Hydrolase</keyword>
<proteinExistence type="inferred from homology"/>
<sequence length="298" mass="32008">MTSQFLGSELSATENQQADALFQIIPCGLEATVSYGTGTRKGPEAILQASDQLERNVQGFEPCQQGIFTHPELNCTQPIEQVMQDLRALTADISAKGHIPVTLGGEHSVSYGAVMGVMDALHQKGETLGIVQIDAHADFRVAYQGHHYSHASVMHLLAEAGLPIVSLGVRALSTEEELARTQHGVIAHDGPMLVRNNISQIELPDDFPKNIYVTFDVDGLDPSVIAATGTPVPGGLGFYQSLDLVESTLKGRRCVGIDITELAPVEGQTSNDFTAALICYTLMAFAAKTQIDKQKPLK</sequence>
<keyword evidence="4" id="KW-0464">Manganese</keyword>
<dbReference type="InterPro" id="IPR005925">
    <property type="entry name" value="Agmatinase-rel"/>
</dbReference>
<dbReference type="CDD" id="cd11593">
    <property type="entry name" value="Agmatinase-like_2"/>
    <property type="match status" value="1"/>
</dbReference>
<dbReference type="OrthoDB" id="9788689at2"/>
<dbReference type="NCBIfam" id="TIGR01230">
    <property type="entry name" value="agmatinase"/>
    <property type="match status" value="1"/>
</dbReference>
<dbReference type="STRING" id="1220535.IMCC14465_06550"/>
<dbReference type="InterPro" id="IPR023696">
    <property type="entry name" value="Ureohydrolase_dom_sf"/>
</dbReference>
<dbReference type="GO" id="GO:0046872">
    <property type="term" value="F:metal ion binding"/>
    <property type="evidence" value="ECO:0007669"/>
    <property type="project" value="UniProtKB-KW"/>
</dbReference>
<evidence type="ECO:0000256" key="3">
    <source>
        <dbReference type="ARBA" id="ARBA00022801"/>
    </source>
</evidence>
<feature type="binding site" evidence="4">
    <location>
        <position position="134"/>
    </location>
    <ligand>
        <name>Mn(2+)</name>
        <dbReference type="ChEBI" id="CHEBI:29035"/>
        <label>1</label>
    </ligand>
</feature>
<protein>
    <submittedName>
        <fullName evidence="5">Agmatinase</fullName>
    </submittedName>
</protein>
<organism evidence="5 6">
    <name type="scientific">alpha proteobacterium IMCC14465</name>
    <dbReference type="NCBI Taxonomy" id="1220535"/>
    <lineage>
        <taxon>Bacteria</taxon>
        <taxon>Pseudomonadati</taxon>
        <taxon>Pseudomonadota</taxon>
        <taxon>Alphaproteobacteria</taxon>
        <taxon>PS1 clade</taxon>
    </lineage>
</organism>
<name>J9DYV8_9PROT</name>
<dbReference type="GO" id="GO:0008783">
    <property type="term" value="F:agmatinase activity"/>
    <property type="evidence" value="ECO:0007669"/>
    <property type="project" value="TreeGrafter"/>
</dbReference>
<feature type="binding site" evidence="4">
    <location>
        <position position="107"/>
    </location>
    <ligand>
        <name>Mn(2+)</name>
        <dbReference type="ChEBI" id="CHEBI:29035"/>
        <label>1</label>
    </ligand>
</feature>
<dbReference type="PROSITE" id="PS51409">
    <property type="entry name" value="ARGINASE_2"/>
    <property type="match status" value="1"/>
</dbReference>
<dbReference type="Proteomes" id="UP000004836">
    <property type="component" value="Unassembled WGS sequence"/>
</dbReference>
<reference evidence="5 6" key="1">
    <citation type="journal article" date="2012" name="J. Bacteriol.">
        <title>Genome Sequence of Strain IMCC14465, Isolated from the East Sea, Belonging to the PS1 Clade of Alphaproteobacteria.</title>
        <authorList>
            <person name="Yang S.J."/>
            <person name="Kang I."/>
            <person name="Cho J.C."/>
        </authorList>
    </citation>
    <scope>NUCLEOTIDE SEQUENCE [LARGE SCALE GENOMIC DNA]</scope>
    <source>
        <strain evidence="5 6">IMCC14465</strain>
    </source>
</reference>
<comment type="similarity">
    <text evidence="1">Belongs to the arginase family. Agmatinase subfamily.</text>
</comment>
<keyword evidence="2 4" id="KW-0479">Metal-binding</keyword>
<evidence type="ECO:0000256" key="2">
    <source>
        <dbReference type="ARBA" id="ARBA00022723"/>
    </source>
</evidence>
<dbReference type="PANTHER" id="PTHR11358:SF26">
    <property type="entry name" value="GUANIDINO ACID HYDROLASE, MITOCHONDRIAL"/>
    <property type="match status" value="1"/>
</dbReference>
<dbReference type="eggNOG" id="COG0010">
    <property type="taxonomic scope" value="Bacteria"/>
</dbReference>
<evidence type="ECO:0000313" key="5">
    <source>
        <dbReference type="EMBL" id="EJW20859.1"/>
    </source>
</evidence>
<dbReference type="Pfam" id="PF00491">
    <property type="entry name" value="Arginase"/>
    <property type="match status" value="1"/>
</dbReference>
<dbReference type="SUPFAM" id="SSF52768">
    <property type="entry name" value="Arginase/deacetylase"/>
    <property type="match status" value="1"/>
</dbReference>
<feature type="binding site" evidence="4">
    <location>
        <position position="216"/>
    </location>
    <ligand>
        <name>Mn(2+)</name>
        <dbReference type="ChEBI" id="CHEBI:29035"/>
        <label>1</label>
    </ligand>
</feature>
<accession>J9DYV8</accession>
<evidence type="ECO:0000256" key="1">
    <source>
        <dbReference type="ARBA" id="ARBA00009227"/>
    </source>
</evidence>